<gene>
    <name evidence="2" type="ORF">AYJ05_12065</name>
</gene>
<organism evidence="2 3">
    <name type="scientific">Corynebacterium stationis</name>
    <dbReference type="NCBI Taxonomy" id="1705"/>
    <lineage>
        <taxon>Bacteria</taxon>
        <taxon>Bacillati</taxon>
        <taxon>Actinomycetota</taxon>
        <taxon>Actinomycetes</taxon>
        <taxon>Mycobacteriales</taxon>
        <taxon>Corynebacteriaceae</taxon>
        <taxon>Corynebacterium</taxon>
    </lineage>
</organism>
<name>A0A177IQF2_9CORY</name>
<accession>A0A177IQF2</accession>
<dbReference type="Pfam" id="PF01381">
    <property type="entry name" value="HTH_3"/>
    <property type="match status" value="1"/>
</dbReference>
<dbReference type="InterPro" id="IPR010982">
    <property type="entry name" value="Lambda_DNA-bd_dom_sf"/>
</dbReference>
<keyword evidence="3" id="KW-1185">Reference proteome</keyword>
<dbReference type="CDD" id="cd00093">
    <property type="entry name" value="HTH_XRE"/>
    <property type="match status" value="1"/>
</dbReference>
<reference evidence="3" key="1">
    <citation type="submission" date="2016-02" db="EMBL/GenBank/DDBJ databases">
        <authorList>
            <person name="Kaur G."/>
            <person name="Nair G.R."/>
            <person name="Mayilraj S."/>
        </authorList>
    </citation>
    <scope>NUCLEOTIDE SEQUENCE [LARGE SCALE GENOMIC DNA]</scope>
    <source>
        <strain evidence="3">GA-15</strain>
    </source>
</reference>
<dbReference type="GO" id="GO:0003677">
    <property type="term" value="F:DNA binding"/>
    <property type="evidence" value="ECO:0007669"/>
    <property type="project" value="InterPro"/>
</dbReference>
<evidence type="ECO:0000313" key="2">
    <source>
        <dbReference type="EMBL" id="OAH30786.1"/>
    </source>
</evidence>
<dbReference type="OrthoDB" id="4414848at2"/>
<feature type="domain" description="HTH cro/C1-type" evidence="1">
    <location>
        <begin position="27"/>
        <end position="81"/>
    </location>
</feature>
<protein>
    <recommendedName>
        <fullName evidence="1">HTH cro/C1-type domain-containing protein</fullName>
    </recommendedName>
</protein>
<evidence type="ECO:0000259" key="1">
    <source>
        <dbReference type="PROSITE" id="PS50943"/>
    </source>
</evidence>
<evidence type="ECO:0000313" key="3">
    <source>
        <dbReference type="Proteomes" id="UP000076947"/>
    </source>
</evidence>
<dbReference type="SUPFAM" id="SSF47413">
    <property type="entry name" value="lambda repressor-like DNA-binding domains"/>
    <property type="match status" value="1"/>
</dbReference>
<comment type="caution">
    <text evidence="2">The sequence shown here is derived from an EMBL/GenBank/DDBJ whole genome shotgun (WGS) entry which is preliminary data.</text>
</comment>
<dbReference type="PROSITE" id="PS50943">
    <property type="entry name" value="HTH_CROC1"/>
    <property type="match status" value="1"/>
</dbReference>
<dbReference type="EMBL" id="LSTQ01000007">
    <property type="protein sequence ID" value="OAH30786.1"/>
    <property type="molecule type" value="Genomic_DNA"/>
</dbReference>
<dbReference type="InterPro" id="IPR001387">
    <property type="entry name" value="Cro/C1-type_HTH"/>
</dbReference>
<sequence length="130" mass="14679">MRGSQQSEMKEHAKEILREQREFRNSLVKIREKRNLSQQQVGEYLGLSQSAIAQFERYDSNPTLGTIRRYALAVGASIVMSATPRDKAFVLPARQPDVSASLVKKSRLTAEGDGRKNNLWQPTIGKVEYA</sequence>
<dbReference type="SMART" id="SM00530">
    <property type="entry name" value="HTH_XRE"/>
    <property type="match status" value="1"/>
</dbReference>
<dbReference type="Proteomes" id="UP000076947">
    <property type="component" value="Unassembled WGS sequence"/>
</dbReference>
<dbReference type="Gene3D" id="1.10.260.40">
    <property type="entry name" value="lambda repressor-like DNA-binding domains"/>
    <property type="match status" value="1"/>
</dbReference>
<dbReference type="RefSeq" id="WP_066838267.1">
    <property type="nucleotide sequence ID" value="NZ_CAPYLV010000165.1"/>
</dbReference>
<dbReference type="AlphaFoldDB" id="A0A177IQF2"/>
<proteinExistence type="predicted"/>